<dbReference type="EMBL" id="JAHUTJ010049193">
    <property type="protein sequence ID" value="MED6282597.1"/>
    <property type="molecule type" value="Genomic_DNA"/>
</dbReference>
<evidence type="ECO:0000256" key="1">
    <source>
        <dbReference type="SAM" id="MobiDB-lite"/>
    </source>
</evidence>
<keyword evidence="4" id="KW-1185">Reference proteome</keyword>
<dbReference type="InterPro" id="IPR015030">
    <property type="entry name" value="RB_C"/>
</dbReference>
<accession>A0ABU7E5Q5</accession>
<feature type="compositionally biased region" description="Polar residues" evidence="1">
    <location>
        <begin position="75"/>
        <end position="90"/>
    </location>
</feature>
<sequence>MTAVQYFAFSSFILSFPHLQLGNRFQKINQMVNSSERSHKRTMDPGSTLKPLKRLRFDVDGQDEADGSKPGGDSTLIQKLTEMSSTWSRMQEQKMKEDPEMGDESQ</sequence>
<feature type="domain" description="Retinoblastoma-associated protein C-terminal" evidence="2">
    <location>
        <begin position="4"/>
        <end position="106"/>
    </location>
</feature>
<protein>
    <recommendedName>
        <fullName evidence="2">Retinoblastoma-associated protein C-terminal domain-containing protein</fullName>
    </recommendedName>
</protein>
<evidence type="ECO:0000313" key="4">
    <source>
        <dbReference type="Proteomes" id="UP001352852"/>
    </source>
</evidence>
<name>A0ABU7E5Q5_9TELE</name>
<reference evidence="3 4" key="1">
    <citation type="submission" date="2021-06" db="EMBL/GenBank/DDBJ databases">
        <authorList>
            <person name="Palmer J.M."/>
        </authorList>
    </citation>
    <scope>NUCLEOTIDE SEQUENCE [LARGE SCALE GENOMIC DNA]</scope>
    <source>
        <strain evidence="3 4">CL_MEX2019</strain>
        <tissue evidence="3">Muscle</tissue>
    </source>
</reference>
<evidence type="ECO:0000259" key="2">
    <source>
        <dbReference type="SMART" id="SM01369"/>
    </source>
</evidence>
<dbReference type="Pfam" id="PF08934">
    <property type="entry name" value="Rb_C"/>
    <property type="match status" value="1"/>
</dbReference>
<dbReference type="SMART" id="SM01369">
    <property type="entry name" value="Rb_C"/>
    <property type="match status" value="1"/>
</dbReference>
<organism evidence="3 4">
    <name type="scientific">Characodon lateralis</name>
    <dbReference type="NCBI Taxonomy" id="208331"/>
    <lineage>
        <taxon>Eukaryota</taxon>
        <taxon>Metazoa</taxon>
        <taxon>Chordata</taxon>
        <taxon>Craniata</taxon>
        <taxon>Vertebrata</taxon>
        <taxon>Euteleostomi</taxon>
        <taxon>Actinopterygii</taxon>
        <taxon>Neopterygii</taxon>
        <taxon>Teleostei</taxon>
        <taxon>Neoteleostei</taxon>
        <taxon>Acanthomorphata</taxon>
        <taxon>Ovalentaria</taxon>
        <taxon>Atherinomorphae</taxon>
        <taxon>Cyprinodontiformes</taxon>
        <taxon>Goodeidae</taxon>
        <taxon>Characodon</taxon>
    </lineage>
</organism>
<gene>
    <name evidence="3" type="ORF">CHARACLAT_000254</name>
</gene>
<evidence type="ECO:0000313" key="3">
    <source>
        <dbReference type="EMBL" id="MED6282597.1"/>
    </source>
</evidence>
<proteinExistence type="predicted"/>
<comment type="caution">
    <text evidence="3">The sequence shown here is derived from an EMBL/GenBank/DDBJ whole genome shotgun (WGS) entry which is preliminary data.</text>
</comment>
<dbReference type="Gene3D" id="6.10.250.530">
    <property type="match status" value="1"/>
</dbReference>
<feature type="region of interest" description="Disordered" evidence="1">
    <location>
        <begin position="59"/>
        <end position="106"/>
    </location>
</feature>
<dbReference type="Proteomes" id="UP001352852">
    <property type="component" value="Unassembled WGS sequence"/>
</dbReference>